<dbReference type="KEGG" id="cpo:COPRO5265_0788"/>
<evidence type="ECO:0000256" key="5">
    <source>
        <dbReference type="ARBA" id="ARBA00022801"/>
    </source>
</evidence>
<dbReference type="SUPFAM" id="SSF55811">
    <property type="entry name" value="Nudix"/>
    <property type="match status" value="1"/>
</dbReference>
<dbReference type="PROSITE" id="PS51462">
    <property type="entry name" value="NUDIX"/>
    <property type="match status" value="1"/>
</dbReference>
<reference evidence="10 11" key="2">
    <citation type="journal article" date="2014" name="Genome Announc.">
        <title>Complete Genome Sequence of Coprothermobacter proteolyticus DSM 5265.</title>
        <authorList>
            <person name="Alexiev A."/>
            <person name="Coil D.A."/>
            <person name="Badger J.H."/>
            <person name="Enticknap J."/>
            <person name="Ward N."/>
            <person name="Robb F.T."/>
            <person name="Eisen J.A."/>
        </authorList>
    </citation>
    <scope>NUCLEOTIDE SEQUENCE [LARGE SCALE GENOMIC DNA]</scope>
    <source>
        <strain evidence="11">ATCC 35245 / DSM 5265 / OCM 4 / BT</strain>
    </source>
</reference>
<evidence type="ECO:0000256" key="6">
    <source>
        <dbReference type="ARBA" id="ARBA00032162"/>
    </source>
</evidence>
<evidence type="ECO:0000256" key="1">
    <source>
        <dbReference type="ARBA" id="ARBA00000847"/>
    </source>
</evidence>
<evidence type="ECO:0000256" key="2">
    <source>
        <dbReference type="ARBA" id="ARBA00001946"/>
    </source>
</evidence>
<organism evidence="10 11">
    <name type="scientific">Coprothermobacter proteolyticus (strain ATCC 35245 / DSM 5265 / OCM 4 / BT)</name>
    <dbReference type="NCBI Taxonomy" id="309798"/>
    <lineage>
        <taxon>Bacteria</taxon>
        <taxon>Pseudomonadati</taxon>
        <taxon>Coprothermobacterota</taxon>
        <taxon>Coprothermobacteria</taxon>
        <taxon>Coprothermobacterales</taxon>
        <taxon>Coprothermobacteraceae</taxon>
        <taxon>Coprothermobacter</taxon>
    </lineage>
</organism>
<dbReference type="EMBL" id="CP001145">
    <property type="protein sequence ID" value="ACI18032.1"/>
    <property type="molecule type" value="Genomic_DNA"/>
</dbReference>
<accession>B5Y8N8</accession>
<reference evidence="11" key="1">
    <citation type="submission" date="2008-08" db="EMBL/GenBank/DDBJ databases">
        <title>The complete genome sequence of Coprothermobacter proteolyticus strain ATCC 5245 / DSM 5265 / BT.</title>
        <authorList>
            <person name="Dodson R.J."/>
            <person name="Durkin A.S."/>
            <person name="Wu M."/>
            <person name="Eisen J."/>
            <person name="Sutton G."/>
        </authorList>
    </citation>
    <scope>NUCLEOTIDE SEQUENCE [LARGE SCALE GENOMIC DNA]</scope>
    <source>
        <strain evidence="11">ATCC 35245 / DSM 5265 / OCM 4 / BT</strain>
    </source>
</reference>
<evidence type="ECO:0000256" key="7">
    <source>
        <dbReference type="ARBA" id="ARBA00032272"/>
    </source>
</evidence>
<dbReference type="GO" id="GO:0019693">
    <property type="term" value="P:ribose phosphate metabolic process"/>
    <property type="evidence" value="ECO:0007669"/>
    <property type="project" value="TreeGrafter"/>
</dbReference>
<dbReference type="InterPro" id="IPR020084">
    <property type="entry name" value="NUDIX_hydrolase_CS"/>
</dbReference>
<feature type="domain" description="Nudix hydrolase" evidence="9">
    <location>
        <begin position="20"/>
        <end position="150"/>
    </location>
</feature>
<evidence type="ECO:0000313" key="11">
    <source>
        <dbReference type="Proteomes" id="UP000001732"/>
    </source>
</evidence>
<dbReference type="InterPro" id="IPR000086">
    <property type="entry name" value="NUDIX_hydrolase_dom"/>
</dbReference>
<gene>
    <name evidence="10" type="ordered locus">COPRO5265_0788</name>
</gene>
<dbReference type="InterPro" id="IPR015797">
    <property type="entry name" value="NUDIX_hydrolase-like_dom_sf"/>
</dbReference>
<name>B5Y8N8_COPPD</name>
<comment type="similarity">
    <text evidence="3">Belongs to the Nudix hydrolase family. NudK subfamily.</text>
</comment>
<proteinExistence type="inferred from homology"/>
<dbReference type="Proteomes" id="UP000001732">
    <property type="component" value="Chromosome"/>
</dbReference>
<dbReference type="STRING" id="309798.COPRO5265_0788"/>
<dbReference type="eggNOG" id="COG0494">
    <property type="taxonomic scope" value="Bacteria"/>
</dbReference>
<dbReference type="Gene3D" id="3.90.79.10">
    <property type="entry name" value="Nucleoside Triphosphate Pyrophosphohydrolase"/>
    <property type="match status" value="1"/>
</dbReference>
<evidence type="ECO:0000256" key="8">
    <source>
        <dbReference type="RuleBase" id="RU003476"/>
    </source>
</evidence>
<dbReference type="PANTHER" id="PTHR11839:SF18">
    <property type="entry name" value="NUDIX HYDROLASE DOMAIN-CONTAINING PROTEIN"/>
    <property type="match status" value="1"/>
</dbReference>
<dbReference type="PANTHER" id="PTHR11839">
    <property type="entry name" value="UDP/ADP-SUGAR PYROPHOSPHATASE"/>
    <property type="match status" value="1"/>
</dbReference>
<comment type="cofactor">
    <cofactor evidence="2">
        <name>Mg(2+)</name>
        <dbReference type="ChEBI" id="CHEBI:18420"/>
    </cofactor>
</comment>
<dbReference type="GO" id="GO:0006753">
    <property type="term" value="P:nucleoside phosphate metabolic process"/>
    <property type="evidence" value="ECO:0007669"/>
    <property type="project" value="TreeGrafter"/>
</dbReference>
<evidence type="ECO:0000313" key="10">
    <source>
        <dbReference type="EMBL" id="ACI18032.1"/>
    </source>
</evidence>
<dbReference type="GO" id="GO:0016462">
    <property type="term" value="F:pyrophosphatase activity"/>
    <property type="evidence" value="ECO:0007669"/>
    <property type="project" value="UniProtKB-ARBA"/>
</dbReference>
<dbReference type="InterPro" id="IPR020476">
    <property type="entry name" value="Nudix_hydrolase"/>
</dbReference>
<evidence type="ECO:0000256" key="4">
    <source>
        <dbReference type="ARBA" id="ARBA00016377"/>
    </source>
</evidence>
<dbReference type="CDD" id="cd03424">
    <property type="entry name" value="NUDIX_ADPRase_Nudt5_UGPPase_Nudt14"/>
    <property type="match status" value="1"/>
</dbReference>
<keyword evidence="11" id="KW-1185">Reference proteome</keyword>
<dbReference type="PROSITE" id="PS00893">
    <property type="entry name" value="NUDIX_BOX"/>
    <property type="match status" value="1"/>
</dbReference>
<comment type="catalytic activity">
    <reaction evidence="1">
        <text>GDP-alpha-D-mannose + H2O = alpha-D-mannose 1-phosphate + GMP + 2 H(+)</text>
        <dbReference type="Rhea" id="RHEA:27978"/>
        <dbReference type="ChEBI" id="CHEBI:15377"/>
        <dbReference type="ChEBI" id="CHEBI:15378"/>
        <dbReference type="ChEBI" id="CHEBI:57527"/>
        <dbReference type="ChEBI" id="CHEBI:58115"/>
        <dbReference type="ChEBI" id="CHEBI:58409"/>
    </reaction>
</comment>
<keyword evidence="5 8" id="KW-0378">Hydrolase</keyword>
<evidence type="ECO:0000256" key="3">
    <source>
        <dbReference type="ARBA" id="ARBA00007275"/>
    </source>
</evidence>
<dbReference type="AlphaFoldDB" id="B5Y8N8"/>
<evidence type="ECO:0000259" key="9">
    <source>
        <dbReference type="PROSITE" id="PS51462"/>
    </source>
</evidence>
<protein>
    <recommendedName>
        <fullName evidence="4">GDP-mannose pyrophosphatase</fullName>
    </recommendedName>
    <alternativeName>
        <fullName evidence="6">GDP-mannose hydrolase</fullName>
    </alternativeName>
    <alternativeName>
        <fullName evidence="7">GDPMK</fullName>
    </alternativeName>
</protein>
<dbReference type="PRINTS" id="PR00502">
    <property type="entry name" value="NUDIXFAMILY"/>
</dbReference>
<dbReference type="Pfam" id="PF00293">
    <property type="entry name" value="NUDIX"/>
    <property type="match status" value="1"/>
</dbReference>
<sequence length="161" mass="18372">MFKGKFLELELIQEKYEVVRRPAAVGALVYWCSQEKIVMVKHKRPAVNDWVWEIVAGIVEPGESLINAVEREVMEEVGLTVKSVVGLGSFYPTPGYSDEVIHLFYVEADNSKLNRNDTDEDLEPFALKIEDVWKLEHKDMKTLLSLYLSKAKGLLKNMNNG</sequence>